<organism evidence="3 4">
    <name type="scientific">Coilia grayii</name>
    <name type="common">Gray's grenadier anchovy</name>
    <dbReference type="NCBI Taxonomy" id="363190"/>
    <lineage>
        <taxon>Eukaryota</taxon>
        <taxon>Metazoa</taxon>
        <taxon>Chordata</taxon>
        <taxon>Craniata</taxon>
        <taxon>Vertebrata</taxon>
        <taxon>Euteleostomi</taxon>
        <taxon>Actinopterygii</taxon>
        <taxon>Neopterygii</taxon>
        <taxon>Teleostei</taxon>
        <taxon>Clupei</taxon>
        <taxon>Clupeiformes</taxon>
        <taxon>Clupeoidei</taxon>
        <taxon>Engraulidae</taxon>
        <taxon>Coilinae</taxon>
        <taxon>Coilia</taxon>
    </lineage>
</organism>
<feature type="domain" description="Fibronectin type-III" evidence="2">
    <location>
        <begin position="203"/>
        <end position="288"/>
    </location>
</feature>
<feature type="domain" description="Fibronectin type-III" evidence="2">
    <location>
        <begin position="386"/>
        <end position="476"/>
    </location>
</feature>
<dbReference type="SUPFAM" id="SSF49265">
    <property type="entry name" value="Fibronectin type III"/>
    <property type="match status" value="3"/>
</dbReference>
<dbReference type="SMART" id="SM00060">
    <property type="entry name" value="FN3"/>
    <property type="match status" value="5"/>
</dbReference>
<dbReference type="CDD" id="cd00063">
    <property type="entry name" value="FN3"/>
    <property type="match status" value="5"/>
</dbReference>
<dbReference type="PANTHER" id="PTHR46708:SF2">
    <property type="entry name" value="FIBRONECTIN TYPE-III DOMAIN-CONTAINING PROTEIN"/>
    <property type="match status" value="1"/>
</dbReference>
<evidence type="ECO:0000313" key="4">
    <source>
        <dbReference type="Proteomes" id="UP001591681"/>
    </source>
</evidence>
<dbReference type="AlphaFoldDB" id="A0ABD1IXC3"/>
<accession>A0ABD1IXC3</accession>
<comment type="caution">
    <text evidence="3">The sequence shown here is derived from an EMBL/GenBank/DDBJ whole genome shotgun (WGS) entry which is preliminary data.</text>
</comment>
<dbReference type="Proteomes" id="UP001591681">
    <property type="component" value="Unassembled WGS sequence"/>
</dbReference>
<feature type="domain" description="Fibronectin type-III" evidence="2">
    <location>
        <begin position="564"/>
        <end position="653"/>
    </location>
</feature>
<evidence type="ECO:0000256" key="1">
    <source>
        <dbReference type="ARBA" id="ARBA00022737"/>
    </source>
</evidence>
<dbReference type="InterPro" id="IPR036116">
    <property type="entry name" value="FN3_sf"/>
</dbReference>
<feature type="domain" description="Fibronectin type-III" evidence="2">
    <location>
        <begin position="289"/>
        <end position="385"/>
    </location>
</feature>
<keyword evidence="1" id="KW-0677">Repeat</keyword>
<dbReference type="EMBL" id="JBHFQA010000022">
    <property type="protein sequence ID" value="KAL2079607.1"/>
    <property type="molecule type" value="Genomic_DNA"/>
</dbReference>
<evidence type="ECO:0000259" key="2">
    <source>
        <dbReference type="PROSITE" id="PS50853"/>
    </source>
</evidence>
<sequence>MLNVSEVPPLNTTENQSQWFDGIAPWFLSNNTDDTWFSFFDGRLPWSRWSNGDAVTFHNWYPGRPIPKPMPESENCDPNANTHMCPQLEKLLQCVDNPEAKDALNRNALGQTSTESPNTTSFSETQTLFDPSVTVPTISVFGPSTDVPTVSPPSVSPCPNRDPIEADLNKFVEDACLVLLNFGLWWERNCSEDLPYICYDDRFHGEVNVFDITYTSASLSWLEAPGAISGYRVEVKSDQNNWTNPLTSNLTSELQNLTAGTKYTVYVFPVKCERDLNPQKISFYSQPDFIQNLTVPTNEIQETSVTLYWLPPAQGGVDFYRVCLRNTSSDVTCKNITAHHQTKLTKHTISHLEPGGTYIVEVSAEVADMSIPGRRFNQTFYTRPRSVENLSYRNYNTTWFMVEWDPPSVGTASTYHVHMAYTNGTLVHEVNSSLTTYQPHSPLKPGYEFTITVKAQVNAYLEGNPKTIQAFTDPDPVKDLTLTVTGQTIDASWMGPDNGQYQNFSVTLCDPDRCSVSSNITHDHSRRFSNLKAGAQYTVKVLVLGVGNHNSTVKETSAFTSPNAPRNFNVTSKNKSCISLGWDVPDQSENVTILYNVSYTTTFWGRSGENYTSSTSYTWCGLEPGTTFDFFVKVFAGNQYSQNVTVQGETDPDLRNITISILCGSSDSLGCNKEGAKSSLLQEVRLDWDWGCFCCSWNQQLFITHKLKYFKSFVLISIITAYS</sequence>
<dbReference type="InterPro" id="IPR013783">
    <property type="entry name" value="Ig-like_fold"/>
</dbReference>
<name>A0ABD1IXC3_9TELE</name>
<dbReference type="Pfam" id="PF00041">
    <property type="entry name" value="fn3"/>
    <property type="match status" value="5"/>
</dbReference>
<evidence type="ECO:0000313" key="3">
    <source>
        <dbReference type="EMBL" id="KAL2079607.1"/>
    </source>
</evidence>
<dbReference type="PANTHER" id="PTHR46708">
    <property type="entry name" value="TENASCIN"/>
    <property type="match status" value="1"/>
</dbReference>
<gene>
    <name evidence="3" type="ORF">ACEWY4_025351</name>
</gene>
<dbReference type="PROSITE" id="PS50853">
    <property type="entry name" value="FN3"/>
    <property type="match status" value="4"/>
</dbReference>
<keyword evidence="4" id="KW-1185">Reference proteome</keyword>
<dbReference type="InterPro" id="IPR003961">
    <property type="entry name" value="FN3_dom"/>
</dbReference>
<protein>
    <recommendedName>
        <fullName evidence="2">Fibronectin type-III domain-containing protein</fullName>
    </recommendedName>
</protein>
<proteinExistence type="predicted"/>
<dbReference type="InterPro" id="IPR050991">
    <property type="entry name" value="ECM_Regulatory_Proteins"/>
</dbReference>
<dbReference type="Gene3D" id="2.60.40.10">
    <property type="entry name" value="Immunoglobulins"/>
    <property type="match status" value="5"/>
</dbReference>
<reference evidence="3 4" key="1">
    <citation type="submission" date="2024-09" db="EMBL/GenBank/DDBJ databases">
        <title>A chromosome-level genome assembly of Gray's grenadier anchovy, Coilia grayii.</title>
        <authorList>
            <person name="Fu Z."/>
        </authorList>
    </citation>
    <scope>NUCLEOTIDE SEQUENCE [LARGE SCALE GENOMIC DNA]</scope>
    <source>
        <strain evidence="3">G4</strain>
        <tissue evidence="3">Muscle</tissue>
    </source>
</reference>